<keyword evidence="2" id="KW-1185">Reference proteome</keyword>
<reference evidence="1 2" key="1">
    <citation type="submission" date="2018-04" db="EMBL/GenBank/DDBJ databases">
        <title>The genome of golden apple snail Pomacea canaliculata provides insight into stress tolerance and invasive adaptation.</title>
        <authorList>
            <person name="Liu C."/>
            <person name="Liu B."/>
            <person name="Ren Y."/>
            <person name="Zhang Y."/>
            <person name="Wang H."/>
            <person name="Li S."/>
            <person name="Jiang F."/>
            <person name="Yin L."/>
            <person name="Zhang G."/>
            <person name="Qian W."/>
            <person name="Fan W."/>
        </authorList>
    </citation>
    <scope>NUCLEOTIDE SEQUENCE [LARGE SCALE GENOMIC DNA]</scope>
    <source>
        <strain evidence="1">SZHN2017</strain>
        <tissue evidence="1">Muscle</tissue>
    </source>
</reference>
<organism evidence="1 2">
    <name type="scientific">Pomacea canaliculata</name>
    <name type="common">Golden apple snail</name>
    <dbReference type="NCBI Taxonomy" id="400727"/>
    <lineage>
        <taxon>Eukaryota</taxon>
        <taxon>Metazoa</taxon>
        <taxon>Spiralia</taxon>
        <taxon>Lophotrochozoa</taxon>
        <taxon>Mollusca</taxon>
        <taxon>Gastropoda</taxon>
        <taxon>Caenogastropoda</taxon>
        <taxon>Architaenioglossa</taxon>
        <taxon>Ampullarioidea</taxon>
        <taxon>Ampullariidae</taxon>
        <taxon>Pomacea</taxon>
    </lineage>
</organism>
<name>A0A2T7NW71_POMCA</name>
<comment type="caution">
    <text evidence="1">The sequence shown here is derived from an EMBL/GenBank/DDBJ whole genome shotgun (WGS) entry which is preliminary data.</text>
</comment>
<evidence type="ECO:0000313" key="1">
    <source>
        <dbReference type="EMBL" id="PVD25423.1"/>
    </source>
</evidence>
<proteinExistence type="predicted"/>
<dbReference type="EMBL" id="PZQS01000008">
    <property type="protein sequence ID" value="PVD25423.1"/>
    <property type="molecule type" value="Genomic_DNA"/>
</dbReference>
<dbReference type="AlphaFoldDB" id="A0A2T7NW71"/>
<gene>
    <name evidence="1" type="ORF">C0Q70_13079</name>
</gene>
<dbReference type="Proteomes" id="UP000245119">
    <property type="component" value="Linkage Group LG8"/>
</dbReference>
<protein>
    <submittedName>
        <fullName evidence="1">Uncharacterized protein</fullName>
    </submittedName>
</protein>
<sequence>MSSANLESTYRQAVDEAITCSDNSVHQTMYINGRITQDEAVLSPGSSRDKGVAPGVCQNILQVSHAVAAVIALKFKDDRNSAKDLFGLAGLDSVCTCRSEKVLTPTGILTLPRCCLGTCCGPATPLWQSSSAIKQQAGVGRFEGREGGKKEKTRIWERKREDCQGTPSLQGTLVISCHDPRHLLP</sequence>
<accession>A0A2T7NW71</accession>
<evidence type="ECO:0000313" key="2">
    <source>
        <dbReference type="Proteomes" id="UP000245119"/>
    </source>
</evidence>